<dbReference type="PANTHER" id="PTHR33568:SF3">
    <property type="entry name" value="DNA-DIRECTED DNA POLYMERASE"/>
    <property type="match status" value="1"/>
</dbReference>
<accession>D7ELB4</accession>
<dbReference type="PhylomeDB" id="D7ELB4"/>
<keyword evidence="7" id="KW-0238">DNA-binding</keyword>
<keyword evidence="6" id="KW-0239">DNA-directed DNA polymerase</keyword>
<dbReference type="PANTHER" id="PTHR33568">
    <property type="entry name" value="DNA POLYMERASE"/>
    <property type="match status" value="1"/>
</dbReference>
<protein>
    <recommendedName>
        <fullName evidence="2">DNA-directed DNA polymerase</fullName>
        <ecNumber evidence="2">2.7.7.7</ecNumber>
    </recommendedName>
</protein>
<evidence type="ECO:0000256" key="4">
    <source>
        <dbReference type="ARBA" id="ARBA00022695"/>
    </source>
</evidence>
<gene>
    <name evidence="10" type="primary">GLEAN_01495</name>
    <name evidence="10" type="ORF">TcasGA2_TC001495</name>
</gene>
<dbReference type="InterPro" id="IPR023211">
    <property type="entry name" value="DNA_pol_palm_dom_sf"/>
</dbReference>
<evidence type="ECO:0000256" key="2">
    <source>
        <dbReference type="ARBA" id="ARBA00012417"/>
    </source>
</evidence>
<dbReference type="Pfam" id="PF03175">
    <property type="entry name" value="DNA_pol_B_2"/>
    <property type="match status" value="2"/>
</dbReference>
<evidence type="ECO:0000313" key="11">
    <source>
        <dbReference type="Proteomes" id="UP000007266"/>
    </source>
</evidence>
<dbReference type="Gene3D" id="3.40.960.10">
    <property type="entry name" value="VSR Endonuclease"/>
    <property type="match status" value="1"/>
</dbReference>
<dbReference type="GO" id="GO:0000166">
    <property type="term" value="F:nucleotide binding"/>
    <property type="evidence" value="ECO:0007669"/>
    <property type="project" value="InterPro"/>
</dbReference>
<evidence type="ECO:0000256" key="1">
    <source>
        <dbReference type="ARBA" id="ARBA00005755"/>
    </source>
</evidence>
<evidence type="ECO:0000256" key="8">
    <source>
        <dbReference type="ARBA" id="ARBA00049244"/>
    </source>
</evidence>
<keyword evidence="11" id="KW-1185">Reference proteome</keyword>
<comment type="similarity">
    <text evidence="1">Belongs to the DNA polymerase type-B family.</text>
</comment>
<comment type="catalytic activity">
    <reaction evidence="8">
        <text>DNA(n) + a 2'-deoxyribonucleoside 5'-triphosphate = DNA(n+1) + diphosphate</text>
        <dbReference type="Rhea" id="RHEA:22508"/>
        <dbReference type="Rhea" id="RHEA-COMP:17339"/>
        <dbReference type="Rhea" id="RHEA-COMP:17340"/>
        <dbReference type="ChEBI" id="CHEBI:33019"/>
        <dbReference type="ChEBI" id="CHEBI:61560"/>
        <dbReference type="ChEBI" id="CHEBI:173112"/>
        <dbReference type="EC" id="2.7.7.7"/>
    </reaction>
</comment>
<keyword evidence="4" id="KW-0548">Nucleotidyltransferase</keyword>
<dbReference type="InParanoid" id="D7ELB4"/>
<proteinExistence type="inferred from homology"/>
<evidence type="ECO:0000256" key="3">
    <source>
        <dbReference type="ARBA" id="ARBA00022679"/>
    </source>
</evidence>
<evidence type="ECO:0000256" key="7">
    <source>
        <dbReference type="ARBA" id="ARBA00023125"/>
    </source>
</evidence>
<dbReference type="AlphaFoldDB" id="D7ELB4"/>
<dbReference type="HOGENOM" id="CLU_001474_3_0_1"/>
<dbReference type="eggNOG" id="ENOG502QQ9V">
    <property type="taxonomic scope" value="Eukaryota"/>
</dbReference>
<dbReference type="GO" id="GO:0006260">
    <property type="term" value="P:DNA replication"/>
    <property type="evidence" value="ECO:0007669"/>
    <property type="project" value="UniProtKB-KW"/>
</dbReference>
<reference evidence="10 11" key="1">
    <citation type="journal article" date="2008" name="Nature">
        <title>The genome of the model beetle and pest Tribolium castaneum.</title>
        <authorList>
            <consortium name="Tribolium Genome Sequencing Consortium"/>
            <person name="Richards S."/>
            <person name="Gibbs R.A."/>
            <person name="Weinstock G.M."/>
            <person name="Brown S.J."/>
            <person name="Denell R."/>
            <person name="Beeman R.W."/>
            <person name="Gibbs R."/>
            <person name="Beeman R.W."/>
            <person name="Brown S.J."/>
            <person name="Bucher G."/>
            <person name="Friedrich M."/>
            <person name="Grimmelikhuijzen C.J."/>
            <person name="Klingler M."/>
            <person name="Lorenzen M."/>
            <person name="Richards S."/>
            <person name="Roth S."/>
            <person name="Schroder R."/>
            <person name="Tautz D."/>
            <person name="Zdobnov E.M."/>
            <person name="Muzny D."/>
            <person name="Gibbs R.A."/>
            <person name="Weinstock G.M."/>
            <person name="Attaway T."/>
            <person name="Bell S."/>
            <person name="Buhay C.J."/>
            <person name="Chandrabose M.N."/>
            <person name="Chavez D."/>
            <person name="Clerk-Blankenburg K.P."/>
            <person name="Cree A."/>
            <person name="Dao M."/>
            <person name="Davis C."/>
            <person name="Chacko J."/>
            <person name="Dinh H."/>
            <person name="Dugan-Rocha S."/>
            <person name="Fowler G."/>
            <person name="Garner T.T."/>
            <person name="Garnes J."/>
            <person name="Gnirke A."/>
            <person name="Hawes A."/>
            <person name="Hernandez J."/>
            <person name="Hines S."/>
            <person name="Holder M."/>
            <person name="Hume J."/>
            <person name="Jhangiani S.N."/>
            <person name="Joshi V."/>
            <person name="Khan Z.M."/>
            <person name="Jackson L."/>
            <person name="Kovar C."/>
            <person name="Kowis A."/>
            <person name="Lee S."/>
            <person name="Lewis L.R."/>
            <person name="Margolis J."/>
            <person name="Morgan M."/>
            <person name="Nazareth L.V."/>
            <person name="Nguyen N."/>
            <person name="Okwuonu G."/>
            <person name="Parker D."/>
            <person name="Richards S."/>
            <person name="Ruiz S.J."/>
            <person name="Santibanez J."/>
            <person name="Savard J."/>
            <person name="Scherer S.E."/>
            <person name="Schneider B."/>
            <person name="Sodergren E."/>
            <person name="Tautz D."/>
            <person name="Vattahil S."/>
            <person name="Villasana D."/>
            <person name="White C.S."/>
            <person name="Wright R."/>
            <person name="Park Y."/>
            <person name="Beeman R.W."/>
            <person name="Lord J."/>
            <person name="Oppert B."/>
            <person name="Lorenzen M."/>
            <person name="Brown S."/>
            <person name="Wang L."/>
            <person name="Savard J."/>
            <person name="Tautz D."/>
            <person name="Richards S."/>
            <person name="Weinstock G."/>
            <person name="Gibbs R.A."/>
            <person name="Liu Y."/>
            <person name="Worley K."/>
            <person name="Weinstock G."/>
            <person name="Elsik C.G."/>
            <person name="Reese J.T."/>
            <person name="Elhaik E."/>
            <person name="Landan G."/>
            <person name="Graur D."/>
            <person name="Arensburger P."/>
            <person name="Atkinson P."/>
            <person name="Beeman R.W."/>
            <person name="Beidler J."/>
            <person name="Brown S.J."/>
            <person name="Demuth J.P."/>
            <person name="Drury D.W."/>
            <person name="Du Y.Z."/>
            <person name="Fujiwara H."/>
            <person name="Lorenzen M."/>
            <person name="Maselli V."/>
            <person name="Osanai M."/>
            <person name="Park Y."/>
            <person name="Robertson H.M."/>
            <person name="Tu Z."/>
            <person name="Wang J.J."/>
            <person name="Wang S."/>
            <person name="Richards S."/>
            <person name="Song H."/>
            <person name="Zhang L."/>
            <person name="Sodergren E."/>
            <person name="Werner D."/>
            <person name="Stanke M."/>
            <person name="Morgenstern B."/>
            <person name="Solovyev V."/>
            <person name="Kosarev P."/>
            <person name="Brown G."/>
            <person name="Chen H.C."/>
            <person name="Ermolaeva O."/>
            <person name="Hlavina W."/>
            <person name="Kapustin Y."/>
            <person name="Kiryutin B."/>
            <person name="Kitts P."/>
            <person name="Maglott D."/>
            <person name="Pruitt K."/>
            <person name="Sapojnikov V."/>
            <person name="Souvorov A."/>
            <person name="Mackey A.J."/>
            <person name="Waterhouse R.M."/>
            <person name="Wyder S."/>
            <person name="Zdobnov E.M."/>
            <person name="Zdobnov E.M."/>
            <person name="Wyder S."/>
            <person name="Kriventseva E.V."/>
            <person name="Kadowaki T."/>
            <person name="Bork P."/>
            <person name="Aranda M."/>
            <person name="Bao R."/>
            <person name="Beermann A."/>
            <person name="Berns N."/>
            <person name="Bolognesi R."/>
            <person name="Bonneton F."/>
            <person name="Bopp D."/>
            <person name="Brown S.J."/>
            <person name="Bucher G."/>
            <person name="Butts T."/>
            <person name="Chaumot A."/>
            <person name="Denell R.E."/>
            <person name="Ferrier D.E."/>
            <person name="Friedrich M."/>
            <person name="Gordon C.M."/>
            <person name="Jindra M."/>
            <person name="Klingler M."/>
            <person name="Lan Q."/>
            <person name="Lattorff H.M."/>
            <person name="Laudet V."/>
            <person name="von Levetsow C."/>
            <person name="Liu Z."/>
            <person name="Lutz R."/>
            <person name="Lynch J.A."/>
            <person name="da Fonseca R.N."/>
            <person name="Posnien N."/>
            <person name="Reuter R."/>
            <person name="Roth S."/>
            <person name="Savard J."/>
            <person name="Schinko J.B."/>
            <person name="Schmitt C."/>
            <person name="Schoppmeier M."/>
            <person name="Schroder R."/>
            <person name="Shippy T.D."/>
            <person name="Simonnet F."/>
            <person name="Marques-Souza H."/>
            <person name="Tautz D."/>
            <person name="Tomoyasu Y."/>
            <person name="Trauner J."/>
            <person name="Van der Zee M."/>
            <person name="Vervoort M."/>
            <person name="Wittkopp N."/>
            <person name="Wimmer E.A."/>
            <person name="Yang X."/>
            <person name="Jones A.K."/>
            <person name="Sattelle D.B."/>
            <person name="Ebert P.R."/>
            <person name="Nelson D."/>
            <person name="Scott J.G."/>
            <person name="Beeman R.W."/>
            <person name="Muthukrishnan S."/>
            <person name="Kramer K.J."/>
            <person name="Arakane Y."/>
            <person name="Beeman R.W."/>
            <person name="Zhu Q."/>
            <person name="Hogenkamp D."/>
            <person name="Dixit R."/>
            <person name="Oppert B."/>
            <person name="Jiang H."/>
            <person name="Zou Z."/>
            <person name="Marshall J."/>
            <person name="Elpidina E."/>
            <person name="Vinokurov K."/>
            <person name="Oppert C."/>
            <person name="Zou Z."/>
            <person name="Evans J."/>
            <person name="Lu Z."/>
            <person name="Zhao P."/>
            <person name="Sumathipala N."/>
            <person name="Altincicek B."/>
            <person name="Vilcinskas A."/>
            <person name="Williams M."/>
            <person name="Hultmark D."/>
            <person name="Hetru C."/>
            <person name="Jiang H."/>
            <person name="Grimmelikhuijzen C.J."/>
            <person name="Hauser F."/>
            <person name="Cazzamali G."/>
            <person name="Williamson M."/>
            <person name="Park Y."/>
            <person name="Li B."/>
            <person name="Tanaka Y."/>
            <person name="Predel R."/>
            <person name="Neupert S."/>
            <person name="Schachtner J."/>
            <person name="Verleyen P."/>
            <person name="Raible F."/>
            <person name="Bork P."/>
            <person name="Friedrich M."/>
            <person name="Walden K.K."/>
            <person name="Robertson H.M."/>
            <person name="Angeli S."/>
            <person name="Foret S."/>
            <person name="Bucher G."/>
            <person name="Schuetz S."/>
            <person name="Maleszka R."/>
            <person name="Wimmer E.A."/>
            <person name="Beeman R.W."/>
            <person name="Lorenzen M."/>
            <person name="Tomoyasu Y."/>
            <person name="Miller S.C."/>
            <person name="Grossmann D."/>
            <person name="Bucher G."/>
        </authorList>
    </citation>
    <scope>NUCLEOTIDE SEQUENCE [LARGE SCALE GENOMIC DNA]</scope>
    <source>
        <strain evidence="10 11">Georgia GA2</strain>
    </source>
</reference>
<dbReference type="Gene3D" id="3.90.1600.10">
    <property type="entry name" value="Palm domain of DNA polymerase"/>
    <property type="match status" value="1"/>
</dbReference>
<dbReference type="EMBL" id="KQ972512">
    <property type="protein sequence ID" value="EFA11981.1"/>
    <property type="molecule type" value="Genomic_DNA"/>
</dbReference>
<name>D7ELB4_TRICA</name>
<dbReference type="EC" id="2.7.7.7" evidence="2"/>
<dbReference type="STRING" id="7070.D7ELB4"/>
<reference evidence="10 11" key="2">
    <citation type="journal article" date="2010" name="Nucleic Acids Res.">
        <title>BeetleBase in 2010: revisions to provide comprehensive genomic information for Tribolium castaneum.</title>
        <authorList>
            <person name="Kim H.S."/>
            <person name="Murphy T."/>
            <person name="Xia J."/>
            <person name="Caragea D."/>
            <person name="Park Y."/>
            <person name="Beeman R.W."/>
            <person name="Lorenzen M.D."/>
            <person name="Butcher S."/>
            <person name="Manak J.R."/>
            <person name="Brown S.J."/>
        </authorList>
    </citation>
    <scope>NUCLEOTIDE SEQUENCE [LARGE SCALE GENOMIC DNA]</scope>
    <source>
        <strain evidence="10 11">Georgia GA2</strain>
    </source>
</reference>
<evidence type="ECO:0000256" key="6">
    <source>
        <dbReference type="ARBA" id="ARBA00022932"/>
    </source>
</evidence>
<dbReference type="GO" id="GO:0003887">
    <property type="term" value="F:DNA-directed DNA polymerase activity"/>
    <property type="evidence" value="ECO:0007669"/>
    <property type="project" value="UniProtKB-KW"/>
</dbReference>
<dbReference type="InterPro" id="IPR004868">
    <property type="entry name" value="DNA-dir_DNA_pol_B_mt/vir"/>
</dbReference>
<organism evidence="10 11">
    <name type="scientific">Tribolium castaneum</name>
    <name type="common">Red flour beetle</name>
    <dbReference type="NCBI Taxonomy" id="7070"/>
    <lineage>
        <taxon>Eukaryota</taxon>
        <taxon>Metazoa</taxon>
        <taxon>Ecdysozoa</taxon>
        <taxon>Arthropoda</taxon>
        <taxon>Hexapoda</taxon>
        <taxon>Insecta</taxon>
        <taxon>Pterygota</taxon>
        <taxon>Neoptera</taxon>
        <taxon>Endopterygota</taxon>
        <taxon>Coleoptera</taxon>
        <taxon>Polyphaga</taxon>
        <taxon>Cucujiformia</taxon>
        <taxon>Tenebrionidae</taxon>
        <taxon>Tenebrionidae incertae sedis</taxon>
        <taxon>Tribolium</taxon>
    </lineage>
</organism>
<dbReference type="Proteomes" id="UP000007266">
    <property type="component" value="Unassembled WGS sequence"/>
</dbReference>
<keyword evidence="3" id="KW-0808">Transferase</keyword>
<dbReference type="SUPFAM" id="SSF56672">
    <property type="entry name" value="DNA/RNA polymerases"/>
    <property type="match status" value="1"/>
</dbReference>
<dbReference type="OMA" id="RIAIEWL"/>
<dbReference type="GO" id="GO:0003677">
    <property type="term" value="F:DNA binding"/>
    <property type="evidence" value="ECO:0007669"/>
    <property type="project" value="UniProtKB-KW"/>
</dbReference>
<evidence type="ECO:0000313" key="10">
    <source>
        <dbReference type="EMBL" id="EFA11981.1"/>
    </source>
</evidence>
<evidence type="ECO:0000259" key="9">
    <source>
        <dbReference type="Pfam" id="PF03175"/>
    </source>
</evidence>
<sequence>MVRRASRCQNFNMQNEIIKYCIADVDVLHQGCLKFRNCFVETNNDDPLLECITIASACNLVYRRNFLKPQTIGIVPVGDYRSNDKHSRIAIEWLMWKSQERDIVIEHAGNGREVRLNEGLLVDGYCEQKRTVFEFYGCFWHGCLKCYPNQTSSSTNKDDALFMRRETTDSKENRIKSYGYTLVTMWECEFRNRIKTNVNLKLFIKNLDIFDVSPLNPRDAFFGGRTNACKLYYSCEQSENQVIKYFDVCSLYPFVNKYGKYPLSHPTKIYVGGNECSKVNINNFEGLIKCSVLPPTNLYHPVLPYRSNGKLTFPLCRTCVDNMNQEICNHDDAGRIFVGTYVADEIKKALELGYQIVEIYKMWEYQTIMYNRVNGTNGLFTEYVNLFLKIKQECSGWPSWCVTEENKQRYIQTYFENEGVTLEYEKICKNPGLRFLAKIMLNSFWGKFGQKENLKGTEIIKQPKDLFALLTNPSTIVNNIDIINQDILLASTEKVEEDIIAQDNTNVVIAAYTTALARLELYKYLQKLDRRVLYFDTDSVIFTHKPGEWLPPVGDFLGDLTDEMIDYGEGSHITEFVSGGPKNYGYKFWSVNDNCYKSVCKVKGLTLHYTNSQLVNFDVIESMICDKTNTNQQVELVDRLIVRDVFYNVLSKNQSKKYRINYTKRRRLDDNNYDTLPYGYK</sequence>
<feature type="domain" description="DNA-directed DNA polymerase family B mitochondria/virus" evidence="9">
    <location>
        <begin position="218"/>
        <end position="393"/>
    </location>
</feature>
<dbReference type="InterPro" id="IPR043502">
    <property type="entry name" value="DNA/RNA_pol_sf"/>
</dbReference>
<dbReference type="Gene3D" id="1.10.287.690">
    <property type="entry name" value="Helix hairpin bin"/>
    <property type="match status" value="1"/>
</dbReference>
<evidence type="ECO:0000256" key="5">
    <source>
        <dbReference type="ARBA" id="ARBA00022705"/>
    </source>
</evidence>
<feature type="domain" description="DNA-directed DNA polymerase family B mitochondria/virus" evidence="9">
    <location>
        <begin position="426"/>
        <end position="527"/>
    </location>
</feature>
<keyword evidence="5" id="KW-0235">DNA replication</keyword>